<dbReference type="InterPro" id="IPR011009">
    <property type="entry name" value="Kinase-like_dom_sf"/>
</dbReference>
<evidence type="ECO:0000313" key="11">
    <source>
        <dbReference type="EMBL" id="KAL2613614.1"/>
    </source>
</evidence>
<evidence type="ECO:0000256" key="7">
    <source>
        <dbReference type="SAM" id="MobiDB-lite"/>
    </source>
</evidence>
<dbReference type="InterPro" id="IPR001245">
    <property type="entry name" value="Ser-Thr/Tyr_kinase_cat_dom"/>
</dbReference>
<evidence type="ECO:0000313" key="12">
    <source>
        <dbReference type="Proteomes" id="UP001605036"/>
    </source>
</evidence>
<protein>
    <recommendedName>
        <fullName evidence="10">Protein kinase domain-containing protein</fullName>
    </recommendedName>
</protein>
<organism evidence="11 12">
    <name type="scientific">Riccia fluitans</name>
    <dbReference type="NCBI Taxonomy" id="41844"/>
    <lineage>
        <taxon>Eukaryota</taxon>
        <taxon>Viridiplantae</taxon>
        <taxon>Streptophyta</taxon>
        <taxon>Embryophyta</taxon>
        <taxon>Marchantiophyta</taxon>
        <taxon>Marchantiopsida</taxon>
        <taxon>Marchantiidae</taxon>
        <taxon>Marchantiales</taxon>
        <taxon>Ricciaceae</taxon>
        <taxon>Riccia</taxon>
    </lineage>
</organism>
<feature type="chain" id="PRO_5044780564" description="Protein kinase domain-containing protein" evidence="9">
    <location>
        <begin position="42"/>
        <end position="567"/>
    </location>
</feature>
<evidence type="ECO:0000256" key="3">
    <source>
        <dbReference type="ARBA" id="ARBA00022729"/>
    </source>
</evidence>
<proteinExistence type="predicted"/>
<keyword evidence="4 8" id="KW-1133">Transmembrane helix</keyword>
<reference evidence="11 12" key="1">
    <citation type="submission" date="2024-09" db="EMBL/GenBank/DDBJ databases">
        <title>Chromosome-scale assembly of Riccia fluitans.</title>
        <authorList>
            <person name="Paukszto L."/>
            <person name="Sawicki J."/>
            <person name="Karawczyk K."/>
            <person name="Piernik-Szablinska J."/>
            <person name="Szczecinska M."/>
            <person name="Mazdziarz M."/>
        </authorList>
    </citation>
    <scope>NUCLEOTIDE SEQUENCE [LARGE SCALE GENOMIC DNA]</scope>
    <source>
        <strain evidence="11">Rf_01</strain>
        <tissue evidence="11">Aerial parts of the thallus</tissue>
    </source>
</reference>
<keyword evidence="12" id="KW-1185">Reference proteome</keyword>
<comment type="caution">
    <text evidence="11">The sequence shown here is derived from an EMBL/GenBank/DDBJ whole genome shotgun (WGS) entry which is preliminary data.</text>
</comment>
<dbReference type="EMBL" id="JBHFFA010000007">
    <property type="protein sequence ID" value="KAL2613614.1"/>
    <property type="molecule type" value="Genomic_DNA"/>
</dbReference>
<dbReference type="GO" id="GO:0016020">
    <property type="term" value="C:membrane"/>
    <property type="evidence" value="ECO:0007669"/>
    <property type="project" value="UniProtKB-SubCell"/>
</dbReference>
<keyword evidence="5 8" id="KW-0472">Membrane</keyword>
<evidence type="ECO:0000256" key="4">
    <source>
        <dbReference type="ARBA" id="ARBA00022989"/>
    </source>
</evidence>
<dbReference type="GO" id="GO:0012505">
    <property type="term" value="C:endomembrane system"/>
    <property type="evidence" value="ECO:0007669"/>
    <property type="project" value="UniProtKB-SubCell"/>
</dbReference>
<dbReference type="PANTHER" id="PTHR46084">
    <property type="entry name" value="PROTEIN MALE DISCOVERER 2"/>
    <property type="match status" value="1"/>
</dbReference>
<evidence type="ECO:0000256" key="5">
    <source>
        <dbReference type="ARBA" id="ARBA00023136"/>
    </source>
</evidence>
<dbReference type="AlphaFoldDB" id="A0ABD1XXF6"/>
<dbReference type="Pfam" id="PF07714">
    <property type="entry name" value="PK_Tyr_Ser-Thr"/>
    <property type="match status" value="1"/>
</dbReference>
<feature type="signal peptide" evidence="9">
    <location>
        <begin position="1"/>
        <end position="41"/>
    </location>
</feature>
<feature type="domain" description="Protein kinase" evidence="10">
    <location>
        <begin position="177"/>
        <end position="448"/>
    </location>
</feature>
<evidence type="ECO:0000256" key="6">
    <source>
        <dbReference type="ARBA" id="ARBA00037847"/>
    </source>
</evidence>
<keyword evidence="3 9" id="KW-0732">Signal</keyword>
<evidence type="ECO:0000259" key="10">
    <source>
        <dbReference type="PROSITE" id="PS50011"/>
    </source>
</evidence>
<dbReference type="SUPFAM" id="SSF56112">
    <property type="entry name" value="Protein kinase-like (PK-like)"/>
    <property type="match status" value="1"/>
</dbReference>
<gene>
    <name evidence="11" type="ORF">R1flu_025306</name>
</gene>
<evidence type="ECO:0000256" key="8">
    <source>
        <dbReference type="SAM" id="Phobius"/>
    </source>
</evidence>
<evidence type="ECO:0000256" key="2">
    <source>
        <dbReference type="ARBA" id="ARBA00022692"/>
    </source>
</evidence>
<feature type="region of interest" description="Disordered" evidence="7">
    <location>
        <begin position="58"/>
        <end position="86"/>
    </location>
</feature>
<evidence type="ECO:0000256" key="9">
    <source>
        <dbReference type="SAM" id="SignalP"/>
    </source>
</evidence>
<sequence>MWRSRRERIVICGKEGRWHQGLAGLVLILLLLFSASEEVVARCNGRLLLQGDTVSKQVNQTEGEQNPPPSNPPPPPPPPTNKTNGDSLRSAEAVWWIFIAVPAFFLLLLFLTILCFRFHVERRRNNSTFATKEIFPVKRLPHPWKIEMSRTMRKRIKKITITEVPLNSREELEHECEEFSNIIGSSSDSILFKGTRENGAQIAVARVQMQSSQWTASCELHFLHKVQDLARMKHPNVVSLLAYCSEDEPFERMLVFEYAPNGTVHDHLHSSGGSPADFLDWPARMKIIMGAAYGLNYMHNELDPPVTHVRFGSTCVYLTEGYSAKVAAYGMAKLSAGSNYLGRRESFGGIARTFSSEDWQVPKAENNVYSFGLFLLEMISGRCPNDDVLLIHWASEYMGINEKYWKLVDPSLPSHDSVQLAALVDIVKLCTKKSATKRPSMARVTELLACALKLTPEDASLGSSGRIDFKSSPLMWAKLEILTSEGGLSSAEEDESEAVSSSTFPLLAGGPSSPRASPRASPIVCNRSFSRVSTNSPKVGSSSGDELADSHRLDEVAINMTSTQEAA</sequence>
<dbReference type="Gene3D" id="3.30.200.20">
    <property type="entry name" value="Phosphorylase Kinase, domain 1"/>
    <property type="match status" value="1"/>
</dbReference>
<dbReference type="Proteomes" id="UP001605036">
    <property type="component" value="Unassembled WGS sequence"/>
</dbReference>
<evidence type="ECO:0000256" key="1">
    <source>
        <dbReference type="ARBA" id="ARBA00004479"/>
    </source>
</evidence>
<feature type="compositionally biased region" description="Pro residues" evidence="7">
    <location>
        <begin position="66"/>
        <end position="80"/>
    </location>
</feature>
<dbReference type="PANTHER" id="PTHR46084:SF14">
    <property type="entry name" value="PROTEIN KINASE DOMAIN-CONTAINING PROTEIN"/>
    <property type="match status" value="1"/>
</dbReference>
<dbReference type="Gene3D" id="1.10.510.10">
    <property type="entry name" value="Transferase(Phosphotransferase) domain 1"/>
    <property type="match status" value="1"/>
</dbReference>
<dbReference type="PROSITE" id="PS50011">
    <property type="entry name" value="PROTEIN_KINASE_DOM"/>
    <property type="match status" value="1"/>
</dbReference>
<keyword evidence="2 8" id="KW-0812">Transmembrane</keyword>
<comment type="subcellular location">
    <subcellularLocation>
        <location evidence="6">Endomembrane system</location>
        <topology evidence="6">Single-pass membrane protein</topology>
    </subcellularLocation>
    <subcellularLocation>
        <location evidence="1">Membrane</location>
        <topology evidence="1">Single-pass type I membrane protein</topology>
    </subcellularLocation>
</comment>
<feature type="transmembrane region" description="Helical" evidence="8">
    <location>
        <begin position="93"/>
        <end position="116"/>
    </location>
</feature>
<accession>A0ABD1XXF6</accession>
<dbReference type="InterPro" id="IPR000719">
    <property type="entry name" value="Prot_kinase_dom"/>
</dbReference>
<name>A0ABD1XXF6_9MARC</name>
<feature type="region of interest" description="Disordered" evidence="7">
    <location>
        <begin position="487"/>
        <end position="567"/>
    </location>
</feature>
<feature type="compositionally biased region" description="Polar residues" evidence="7">
    <location>
        <begin position="527"/>
        <end position="544"/>
    </location>
</feature>
<feature type="compositionally biased region" description="Low complexity" evidence="7">
    <location>
        <begin position="498"/>
        <end position="522"/>
    </location>
</feature>